<protein>
    <submittedName>
        <fullName evidence="4">CBS domain protein</fullName>
    </submittedName>
</protein>
<evidence type="ECO:0000259" key="3">
    <source>
        <dbReference type="PROSITE" id="PS51371"/>
    </source>
</evidence>
<dbReference type="InterPro" id="IPR046342">
    <property type="entry name" value="CBS_dom_sf"/>
</dbReference>
<dbReference type="PANTHER" id="PTHR43080:SF2">
    <property type="entry name" value="CBS DOMAIN-CONTAINING PROTEIN"/>
    <property type="match status" value="1"/>
</dbReference>
<comment type="caution">
    <text evidence="4">The sequence shown here is derived from an EMBL/GenBank/DDBJ whole genome shotgun (WGS) entry which is preliminary data.</text>
</comment>
<dbReference type="InterPro" id="IPR051257">
    <property type="entry name" value="Diverse_CBS-Domain"/>
</dbReference>
<dbReference type="PANTHER" id="PTHR43080">
    <property type="entry name" value="CBS DOMAIN-CONTAINING PROTEIN CBSX3, MITOCHONDRIAL"/>
    <property type="match status" value="1"/>
</dbReference>
<dbReference type="Gene3D" id="3.10.580.10">
    <property type="entry name" value="CBS-domain"/>
    <property type="match status" value="1"/>
</dbReference>
<sequence length="133" mass="14153">MSVVVISHGMTTVNRTVEDVMSTPLEIVSKDATLTEAATVMHDKEINALVVSTDPPSIVTSTDLVSSAAEGHDPTTQQVSDVMTKSVETVPPELYLEEVAAMMTNFGINHLPVVDGDDYLGMISSTDITSELS</sequence>
<reference evidence="4 5" key="1">
    <citation type="submission" date="2019-02" db="EMBL/GenBank/DDBJ databases">
        <title>Genomic Encyclopedia of Archaeal and Bacterial Type Strains, Phase II (KMG-II): from individual species to whole genera.</title>
        <authorList>
            <person name="Goeker M."/>
        </authorList>
    </citation>
    <scope>NUCLEOTIDE SEQUENCE [LARGE SCALE GENOMIC DNA]</scope>
    <source>
        <strain evidence="4 5">DSM 18328</strain>
    </source>
</reference>
<dbReference type="InterPro" id="IPR000644">
    <property type="entry name" value="CBS_dom"/>
</dbReference>
<evidence type="ECO:0000256" key="1">
    <source>
        <dbReference type="ARBA" id="ARBA00023122"/>
    </source>
</evidence>
<dbReference type="Proteomes" id="UP000291097">
    <property type="component" value="Unassembled WGS sequence"/>
</dbReference>
<evidence type="ECO:0000313" key="4">
    <source>
        <dbReference type="EMBL" id="RZV06266.1"/>
    </source>
</evidence>
<dbReference type="SUPFAM" id="SSF54631">
    <property type="entry name" value="CBS-domain pair"/>
    <property type="match status" value="1"/>
</dbReference>
<proteinExistence type="predicted"/>
<evidence type="ECO:0000256" key="2">
    <source>
        <dbReference type="PROSITE-ProRule" id="PRU00703"/>
    </source>
</evidence>
<accession>A0A482Y7T8</accession>
<dbReference type="Pfam" id="PF00571">
    <property type="entry name" value="CBS"/>
    <property type="match status" value="2"/>
</dbReference>
<name>A0A482Y7T8_9EURY</name>
<organism evidence="4 5">
    <name type="scientific">Natrinema hispanicum</name>
    <dbReference type="NCBI Taxonomy" id="392421"/>
    <lineage>
        <taxon>Archaea</taxon>
        <taxon>Methanobacteriati</taxon>
        <taxon>Methanobacteriota</taxon>
        <taxon>Stenosarchaea group</taxon>
        <taxon>Halobacteria</taxon>
        <taxon>Halobacteriales</taxon>
        <taxon>Natrialbaceae</taxon>
        <taxon>Natrinema</taxon>
    </lineage>
</organism>
<dbReference type="AlphaFoldDB" id="A0A482Y7T8"/>
<dbReference type="SMART" id="SM00116">
    <property type="entry name" value="CBS"/>
    <property type="match status" value="2"/>
</dbReference>
<evidence type="ECO:0000313" key="5">
    <source>
        <dbReference type="Proteomes" id="UP000291097"/>
    </source>
</evidence>
<feature type="domain" description="CBS" evidence="3">
    <location>
        <begin position="83"/>
        <end position="133"/>
    </location>
</feature>
<dbReference type="PROSITE" id="PS51371">
    <property type="entry name" value="CBS"/>
    <property type="match status" value="1"/>
</dbReference>
<keyword evidence="1 2" id="KW-0129">CBS domain</keyword>
<dbReference type="EMBL" id="SHMP01000008">
    <property type="protein sequence ID" value="RZV06266.1"/>
    <property type="molecule type" value="Genomic_DNA"/>
</dbReference>
<gene>
    <name evidence="4" type="ORF">BDK88_3812</name>
</gene>